<proteinExistence type="predicted"/>
<evidence type="ECO:0000313" key="1">
    <source>
        <dbReference type="EMBL" id="KAG1310833.1"/>
    </source>
</evidence>
<keyword evidence="2" id="KW-1185">Reference proteome</keyword>
<gene>
    <name evidence="1" type="ORF">G6F64_004268</name>
</gene>
<evidence type="ECO:0000313" key="2">
    <source>
        <dbReference type="Proteomes" id="UP000716291"/>
    </source>
</evidence>
<dbReference type="AlphaFoldDB" id="A0A9P6XDE2"/>
<comment type="caution">
    <text evidence="1">The sequence shown here is derived from an EMBL/GenBank/DDBJ whole genome shotgun (WGS) entry which is preliminary data.</text>
</comment>
<reference evidence="1" key="1">
    <citation type="journal article" date="2020" name="Microb. Genom.">
        <title>Genetic diversity of clinical and environmental Mucorales isolates obtained from an investigation of mucormycosis cases among solid organ transplant recipients.</title>
        <authorList>
            <person name="Nguyen M.H."/>
            <person name="Kaul D."/>
            <person name="Muto C."/>
            <person name="Cheng S.J."/>
            <person name="Richter R.A."/>
            <person name="Bruno V.M."/>
            <person name="Liu G."/>
            <person name="Beyhan S."/>
            <person name="Sundermann A.J."/>
            <person name="Mounaud S."/>
            <person name="Pasculle A.W."/>
            <person name="Nierman W.C."/>
            <person name="Driscoll E."/>
            <person name="Cumbie R."/>
            <person name="Clancy C.J."/>
            <person name="Dupont C.L."/>
        </authorList>
    </citation>
    <scope>NUCLEOTIDE SEQUENCE</scope>
    <source>
        <strain evidence="1">GL11</strain>
    </source>
</reference>
<protein>
    <submittedName>
        <fullName evidence="1">Uncharacterized protein</fullName>
    </submittedName>
</protein>
<dbReference type="EMBL" id="JAANQT010000459">
    <property type="protein sequence ID" value="KAG1310833.1"/>
    <property type="molecule type" value="Genomic_DNA"/>
</dbReference>
<dbReference type="Proteomes" id="UP000716291">
    <property type="component" value="Unassembled WGS sequence"/>
</dbReference>
<accession>A0A9P6XDE2</accession>
<organism evidence="1 2">
    <name type="scientific">Rhizopus oryzae</name>
    <name type="common">Mucormycosis agent</name>
    <name type="synonym">Rhizopus arrhizus var. delemar</name>
    <dbReference type="NCBI Taxonomy" id="64495"/>
    <lineage>
        <taxon>Eukaryota</taxon>
        <taxon>Fungi</taxon>
        <taxon>Fungi incertae sedis</taxon>
        <taxon>Mucoromycota</taxon>
        <taxon>Mucoromycotina</taxon>
        <taxon>Mucoromycetes</taxon>
        <taxon>Mucorales</taxon>
        <taxon>Mucorineae</taxon>
        <taxon>Rhizopodaceae</taxon>
        <taxon>Rhizopus</taxon>
    </lineage>
</organism>
<name>A0A9P6XDE2_RHIOR</name>
<sequence>MSQDINYVEFITAALQTTVNEDNEVDWDLFLSAEKETIINSYCGTPLNVFKGTWKRRFKEMASSLNFRIKNDSGDTNNCTDDKKSAITYLENLPVEEKWRLKSGRFIEDIVMQAINDSAFEHPCLSYIVDLADPIWPNYVSPEETDEVRTYNSVELPDLQDEIQNCIHLYDNNTLKTAADYYEFASDQKLKFSDSFEKR</sequence>